<evidence type="ECO:0000313" key="11">
    <source>
        <dbReference type="Proteomes" id="UP000067444"/>
    </source>
</evidence>
<organism evidence="10 11">
    <name type="scientific">Octadecabacter temperatus</name>
    <dbReference type="NCBI Taxonomy" id="1458307"/>
    <lineage>
        <taxon>Bacteria</taxon>
        <taxon>Pseudomonadati</taxon>
        <taxon>Pseudomonadota</taxon>
        <taxon>Alphaproteobacteria</taxon>
        <taxon>Rhodobacterales</taxon>
        <taxon>Roseobacteraceae</taxon>
        <taxon>Octadecabacter</taxon>
    </lineage>
</organism>
<dbReference type="OrthoDB" id="9793781at2"/>
<proteinExistence type="inferred from homology"/>
<comment type="subunit">
    <text evidence="7">Homoheptamer.</text>
</comment>
<feature type="signal peptide" evidence="9">
    <location>
        <begin position="1"/>
        <end position="20"/>
    </location>
</feature>
<evidence type="ECO:0000256" key="6">
    <source>
        <dbReference type="ARBA" id="ARBA00023136"/>
    </source>
</evidence>
<dbReference type="AlphaFoldDB" id="A0A0K0Y8B6"/>
<dbReference type="PANTHER" id="PTHR30221:SF1">
    <property type="entry name" value="SMALL-CONDUCTANCE MECHANOSENSITIVE CHANNEL"/>
    <property type="match status" value="1"/>
</dbReference>
<dbReference type="InterPro" id="IPR045275">
    <property type="entry name" value="MscS_archaea/bacteria_type"/>
</dbReference>
<dbReference type="InterPro" id="IPR011066">
    <property type="entry name" value="MscS_channel_C_sf"/>
</dbReference>
<dbReference type="InterPro" id="IPR007055">
    <property type="entry name" value="BON_dom"/>
</dbReference>
<dbReference type="Proteomes" id="UP000067444">
    <property type="component" value="Chromosome"/>
</dbReference>
<keyword evidence="6 7" id="KW-0472">Membrane</keyword>
<keyword evidence="11" id="KW-1185">Reference proteome</keyword>
<gene>
    <name evidence="10" type="primary">mscS</name>
    <name evidence="10" type="ORF">OSB_26060</name>
</gene>
<evidence type="ECO:0000256" key="3">
    <source>
        <dbReference type="ARBA" id="ARBA00022475"/>
    </source>
</evidence>
<accession>A0A0K0Y8B6</accession>
<dbReference type="InterPro" id="IPR010920">
    <property type="entry name" value="LSM_dom_sf"/>
</dbReference>
<evidence type="ECO:0000256" key="2">
    <source>
        <dbReference type="ARBA" id="ARBA00008017"/>
    </source>
</evidence>
<dbReference type="Pfam" id="PF04972">
    <property type="entry name" value="BON"/>
    <property type="match status" value="1"/>
</dbReference>
<keyword evidence="7" id="KW-0997">Cell inner membrane</keyword>
<evidence type="ECO:0000256" key="7">
    <source>
        <dbReference type="RuleBase" id="RU369025"/>
    </source>
</evidence>
<keyword evidence="9" id="KW-0732">Signal</keyword>
<reference evidence="10 11" key="1">
    <citation type="journal article" date="2015" name="Genome Announc.">
        <title>Closed Genome Sequence of Octadecabacter temperatus SB1, the First Mesophilic Species of the Genus Octadecabacter.</title>
        <authorList>
            <person name="Voget S."/>
            <person name="Billerbeck S."/>
            <person name="Simon M."/>
            <person name="Daniel R."/>
        </authorList>
    </citation>
    <scope>NUCLEOTIDE SEQUENCE [LARGE SCALE GENOMIC DNA]</scope>
    <source>
        <strain evidence="10 11">SB1</strain>
    </source>
</reference>
<feature type="region of interest" description="Disordered" evidence="8">
    <location>
        <begin position="381"/>
        <end position="400"/>
    </location>
</feature>
<dbReference type="Gene3D" id="3.30.1340.30">
    <property type="match status" value="1"/>
</dbReference>
<keyword evidence="3" id="KW-1003">Cell membrane</keyword>
<dbReference type="GO" id="GO:0008381">
    <property type="term" value="F:mechanosensitive monoatomic ion channel activity"/>
    <property type="evidence" value="ECO:0007669"/>
    <property type="project" value="InterPro"/>
</dbReference>
<evidence type="ECO:0000256" key="5">
    <source>
        <dbReference type="ARBA" id="ARBA00022989"/>
    </source>
</evidence>
<dbReference type="KEGG" id="otm:OSB_26060"/>
<keyword evidence="5 7" id="KW-1133">Transmembrane helix</keyword>
<protein>
    <recommendedName>
        <fullName evidence="7">Small-conductance mechanosensitive channel</fullName>
    </recommendedName>
</protein>
<keyword evidence="7" id="KW-0406">Ion transport</keyword>
<dbReference type="Gene3D" id="3.30.70.100">
    <property type="match status" value="1"/>
</dbReference>
<dbReference type="GO" id="GO:0005886">
    <property type="term" value="C:plasma membrane"/>
    <property type="evidence" value="ECO:0007669"/>
    <property type="project" value="UniProtKB-SubCell"/>
</dbReference>
<feature type="transmembrane region" description="Helical" evidence="7">
    <location>
        <begin position="166"/>
        <end position="184"/>
    </location>
</feature>
<feature type="region of interest" description="Disordered" evidence="8">
    <location>
        <begin position="418"/>
        <end position="441"/>
    </location>
</feature>
<comment type="subcellular location">
    <subcellularLocation>
        <location evidence="7">Cell inner membrane</location>
        <topology evidence="7">Multi-pass membrane protein</topology>
    </subcellularLocation>
    <subcellularLocation>
        <location evidence="1">Cell membrane</location>
        <topology evidence="1">Multi-pass membrane protein</topology>
    </subcellularLocation>
</comment>
<feature type="chain" id="PRO_5043500910" description="Small-conductance mechanosensitive channel" evidence="9">
    <location>
        <begin position="21"/>
        <end position="441"/>
    </location>
</feature>
<keyword evidence="7" id="KW-0813">Transport</keyword>
<dbReference type="STRING" id="1458307.OSB_26060"/>
<dbReference type="SUPFAM" id="SSF82861">
    <property type="entry name" value="Mechanosensitive channel protein MscS (YggB), transmembrane region"/>
    <property type="match status" value="1"/>
</dbReference>
<comment type="function">
    <text evidence="7">Mechanosensitive channel that participates in the regulation of osmotic pressure changes within the cell, opening in response to stretch forces in the membrane lipid bilayer, without the need for other proteins. Contributes to normal resistance to hypoosmotic shock. Forms an ion channel of 1.0 nanosiemens conductance with a slight preference for anions.</text>
</comment>
<feature type="transmembrane region" description="Helical" evidence="7">
    <location>
        <begin position="190"/>
        <end position="211"/>
    </location>
</feature>
<dbReference type="Gene3D" id="1.10.287.1260">
    <property type="match status" value="1"/>
</dbReference>
<dbReference type="EMBL" id="CP012160">
    <property type="protein sequence ID" value="AKS47136.1"/>
    <property type="molecule type" value="Genomic_DNA"/>
</dbReference>
<dbReference type="PROSITE" id="PS50914">
    <property type="entry name" value="BON"/>
    <property type="match status" value="1"/>
</dbReference>
<feature type="compositionally biased region" description="Basic and acidic residues" evidence="8">
    <location>
        <begin position="432"/>
        <end position="441"/>
    </location>
</feature>
<comment type="caution">
    <text evidence="7">Lacks conserved residue(s) required for the propagation of feature annotation.</text>
</comment>
<dbReference type="InterPro" id="IPR006685">
    <property type="entry name" value="MscS_channel_2nd"/>
</dbReference>
<dbReference type="SUPFAM" id="SSF82689">
    <property type="entry name" value="Mechanosensitive channel protein MscS (YggB), C-terminal domain"/>
    <property type="match status" value="1"/>
</dbReference>
<evidence type="ECO:0000256" key="4">
    <source>
        <dbReference type="ARBA" id="ARBA00022692"/>
    </source>
</evidence>
<dbReference type="Pfam" id="PF00924">
    <property type="entry name" value="MS_channel_2nd"/>
    <property type="match status" value="1"/>
</dbReference>
<dbReference type="SUPFAM" id="SSF50182">
    <property type="entry name" value="Sm-like ribonucleoproteins"/>
    <property type="match status" value="1"/>
</dbReference>
<dbReference type="RefSeq" id="WP_049835366.1">
    <property type="nucleotide sequence ID" value="NZ_CP012160.1"/>
</dbReference>
<sequence length="441" mass="47780">MHFLRVFTFLALLLPAVPMAAQEAPSGTITTEQSGEMDANIAVRIREILGELGNYEDVTVTVSDGVVTLRGTANSRNEAQDLDALVTRVEGVVAIKNDVSETTDIVRRLDPAIERFMGRVEQLLIQLPLALIALTVFLIIIWVGMSVARWKNPWNRLAPNAFIADLFRTIVRIAFVIAGIVIALDIMNATALLSTILGAAGLIGLAIGFAVRDTVENFIASVMLSIRQPFRPNDVVEINGDQGKVIRLTSRATILLSFDGNHIRIPNATVFKSRIINFSQNRERRFMFTIGIDSSADLGATRELAVTTTQNLPFVLNEPAANAWIGDITDAGIEIVVVGWIDQIETSMSLARGEALRLVKRAIEASGVALPNTTYTLQIDGSTPSMDGPAAANPAKPQPIQESAEVAVVNAEAEGALDRMIDAEREESDGEDLLRDDAAKE</sequence>
<dbReference type="PATRIC" id="fig|1458307.3.peg.2637"/>
<dbReference type="Gene3D" id="2.30.30.60">
    <property type="match status" value="1"/>
</dbReference>
<dbReference type="PANTHER" id="PTHR30221">
    <property type="entry name" value="SMALL-CONDUCTANCE MECHANOSENSITIVE CHANNEL"/>
    <property type="match status" value="1"/>
</dbReference>
<evidence type="ECO:0000313" key="10">
    <source>
        <dbReference type="EMBL" id="AKS47136.1"/>
    </source>
</evidence>
<evidence type="ECO:0000256" key="1">
    <source>
        <dbReference type="ARBA" id="ARBA00004651"/>
    </source>
</evidence>
<dbReference type="InterPro" id="IPR023408">
    <property type="entry name" value="MscS_beta-dom_sf"/>
</dbReference>
<evidence type="ECO:0000256" key="8">
    <source>
        <dbReference type="SAM" id="MobiDB-lite"/>
    </source>
</evidence>
<feature type="transmembrane region" description="Helical" evidence="7">
    <location>
        <begin position="123"/>
        <end position="145"/>
    </location>
</feature>
<keyword evidence="7" id="KW-0407">Ion channel</keyword>
<name>A0A0K0Y8B6_9RHOB</name>
<dbReference type="InterPro" id="IPR011014">
    <property type="entry name" value="MscS_channel_TM-2"/>
</dbReference>
<evidence type="ECO:0000256" key="9">
    <source>
        <dbReference type="SAM" id="SignalP"/>
    </source>
</evidence>
<keyword evidence="4 7" id="KW-0812">Transmembrane</keyword>
<comment type="similarity">
    <text evidence="2 7">Belongs to the MscS (TC 1.A.23) family.</text>
</comment>